<evidence type="ECO:0000313" key="1">
    <source>
        <dbReference type="EMBL" id="SAK84560.1"/>
    </source>
</evidence>
<sequence>MKDEALQAWGYFHDWYLDSLTIGPNVEPRALALGLHLGSRRAVVTFNGATCVAVDRLGLLNIVYGIHVIAPDDAKYERACRVLAAGERLTDRKANSLAFVYSTLGAELAIECDSVDARVFDEGTVDPVSLPLP</sequence>
<proteinExistence type="predicted"/>
<reference evidence="1" key="1">
    <citation type="submission" date="2016-01" db="EMBL/GenBank/DDBJ databases">
        <authorList>
            <person name="Peeters C."/>
        </authorList>
    </citation>
    <scope>NUCLEOTIDE SEQUENCE [LARGE SCALE GENOMIC DNA]</scope>
    <source>
        <strain evidence="1">LMG 29325</strain>
    </source>
</reference>
<dbReference type="RefSeq" id="WP_235023477.1">
    <property type="nucleotide sequence ID" value="NZ_FCOJ02000055.1"/>
</dbReference>
<name>A0A158CQQ2_9BURK</name>
<organism evidence="1 2">
    <name type="scientific">Caballeronia glebae</name>
    <dbReference type="NCBI Taxonomy" id="1777143"/>
    <lineage>
        <taxon>Bacteria</taxon>
        <taxon>Pseudomonadati</taxon>
        <taxon>Pseudomonadota</taxon>
        <taxon>Betaproteobacteria</taxon>
        <taxon>Burkholderiales</taxon>
        <taxon>Burkholderiaceae</taxon>
        <taxon>Caballeronia</taxon>
    </lineage>
</organism>
<dbReference type="AlphaFoldDB" id="A0A158CQQ2"/>
<accession>A0A158CQQ2</accession>
<comment type="caution">
    <text evidence="1">The sequence shown here is derived from an EMBL/GenBank/DDBJ whole genome shotgun (WGS) entry which is preliminary data.</text>
</comment>
<gene>
    <name evidence="1" type="ORF">AWB82_05690</name>
</gene>
<dbReference type="Proteomes" id="UP000054596">
    <property type="component" value="Unassembled WGS sequence"/>
</dbReference>
<keyword evidence="2" id="KW-1185">Reference proteome</keyword>
<evidence type="ECO:0000313" key="2">
    <source>
        <dbReference type="Proteomes" id="UP000054596"/>
    </source>
</evidence>
<protein>
    <submittedName>
        <fullName evidence="1">Uncharacterized protein</fullName>
    </submittedName>
</protein>
<dbReference type="EMBL" id="FCOJ02000055">
    <property type="protein sequence ID" value="SAK84560.1"/>
    <property type="molecule type" value="Genomic_DNA"/>
</dbReference>